<evidence type="ECO:0000259" key="2">
    <source>
        <dbReference type="PROSITE" id="PS50828"/>
    </source>
</evidence>
<dbReference type="InterPro" id="IPR036063">
    <property type="entry name" value="Smr_dom_sf"/>
</dbReference>
<dbReference type="InterPro" id="IPR013899">
    <property type="entry name" value="DUF1771"/>
</dbReference>
<gene>
    <name evidence="3" type="ORF">HPULCUR_011653</name>
</gene>
<dbReference type="Proteomes" id="UP001476247">
    <property type="component" value="Unassembled WGS sequence"/>
</dbReference>
<evidence type="ECO:0000313" key="4">
    <source>
        <dbReference type="Proteomes" id="UP001476247"/>
    </source>
</evidence>
<dbReference type="InterPro" id="IPR053020">
    <property type="entry name" value="Smr_domain_protein"/>
</dbReference>
<reference evidence="3 4" key="1">
    <citation type="submission" date="2024-04" db="EMBL/GenBank/DDBJ databases">
        <title>genome sequences of Mucor flavus KT1a and Helicostylum pulchrum KT1b strains isolation_sourced from the surface of a dry-aged beef.</title>
        <authorList>
            <person name="Toyotome T."/>
            <person name="Hosono M."/>
            <person name="Torimaru M."/>
            <person name="Fukuda K."/>
            <person name="Mikami N."/>
        </authorList>
    </citation>
    <scope>NUCLEOTIDE SEQUENCE [LARGE SCALE GENOMIC DNA]</scope>
    <source>
        <strain evidence="3 4">KT1b</strain>
    </source>
</reference>
<dbReference type="PROSITE" id="PS50828">
    <property type="entry name" value="SMR"/>
    <property type="match status" value="1"/>
</dbReference>
<keyword evidence="4" id="KW-1185">Reference proteome</keyword>
<dbReference type="Pfam" id="PF01713">
    <property type="entry name" value="Smr"/>
    <property type="match status" value="1"/>
</dbReference>
<evidence type="ECO:0000256" key="1">
    <source>
        <dbReference type="SAM" id="MobiDB-lite"/>
    </source>
</evidence>
<feature type="region of interest" description="Disordered" evidence="1">
    <location>
        <begin position="24"/>
        <end position="68"/>
    </location>
</feature>
<name>A0ABP9YGP0_9FUNG</name>
<dbReference type="PANTHER" id="PTHR47417">
    <property type="entry name" value="SMR DOMAIN-CONTAINING PROTEIN YPL199C"/>
    <property type="match status" value="1"/>
</dbReference>
<accession>A0ABP9YGP0</accession>
<dbReference type="SMART" id="SM01162">
    <property type="entry name" value="DUF1771"/>
    <property type="match status" value="1"/>
</dbReference>
<proteinExistence type="predicted"/>
<comment type="caution">
    <text evidence="3">The sequence shown here is derived from an EMBL/GenBank/DDBJ whole genome shotgun (WGS) entry which is preliminary data.</text>
</comment>
<protein>
    <recommendedName>
        <fullName evidence="2">Smr domain-containing protein</fullName>
    </recommendedName>
</protein>
<dbReference type="Pfam" id="PF08590">
    <property type="entry name" value="DUF1771"/>
    <property type="match status" value="1"/>
</dbReference>
<dbReference type="SMART" id="SM00463">
    <property type="entry name" value="SMR"/>
    <property type="match status" value="1"/>
</dbReference>
<feature type="compositionally biased region" description="Low complexity" evidence="1">
    <location>
        <begin position="32"/>
        <end position="49"/>
    </location>
</feature>
<feature type="domain" description="Smr" evidence="2">
    <location>
        <begin position="139"/>
        <end position="215"/>
    </location>
</feature>
<organism evidence="3 4">
    <name type="scientific">Helicostylum pulchrum</name>
    <dbReference type="NCBI Taxonomy" id="562976"/>
    <lineage>
        <taxon>Eukaryota</taxon>
        <taxon>Fungi</taxon>
        <taxon>Fungi incertae sedis</taxon>
        <taxon>Mucoromycota</taxon>
        <taxon>Mucoromycotina</taxon>
        <taxon>Mucoromycetes</taxon>
        <taxon>Mucorales</taxon>
        <taxon>Mucorineae</taxon>
        <taxon>Mucoraceae</taxon>
        <taxon>Helicostylum</taxon>
    </lineage>
</organism>
<dbReference type="EMBL" id="BAABUJ010000057">
    <property type="protein sequence ID" value="GAA5806124.1"/>
    <property type="molecule type" value="Genomic_DNA"/>
</dbReference>
<evidence type="ECO:0000313" key="3">
    <source>
        <dbReference type="EMBL" id="GAA5806124.1"/>
    </source>
</evidence>
<dbReference type="SUPFAM" id="SSF160443">
    <property type="entry name" value="SMR domain-like"/>
    <property type="match status" value="1"/>
</dbReference>
<dbReference type="InterPro" id="IPR002625">
    <property type="entry name" value="Smr_dom"/>
</dbReference>
<dbReference type="PANTHER" id="PTHR47417:SF1">
    <property type="entry name" value="SMR DOMAIN-CONTAINING PROTEIN YPL199C"/>
    <property type="match status" value="1"/>
</dbReference>
<sequence>MGNAQSMDRAKHVAKEGFEFFKTFKNEFDKNQQQQQGHHQQQQQGQQQHRPQPSSYHPPTDVDDDDEYTSLRRQAGEEAQKRNACYAESQEAYSNKDGARAKELSNQGHYHDNLMKQLNQRACNHIYAVKNQGRPRNEIDLHGLYVKEASQKVEEAIQHCQQAGENDLTIIVGKGLHSPNQIAKLKPAIIELVKKYNVSCQPNIPNPGCLYVEFGKGTGDLSWLDRFTDKMSNDQCVIM</sequence>
<dbReference type="Gene3D" id="3.30.1370.110">
    <property type="match status" value="1"/>
</dbReference>